<reference evidence="5 6" key="1">
    <citation type="journal article" date="2020" name="BMC Genomics">
        <title>Intraspecific diversification of the crop wild relative Brassica cretica Lam. using demographic model selection.</title>
        <authorList>
            <person name="Kioukis A."/>
            <person name="Michalopoulou V.A."/>
            <person name="Briers L."/>
            <person name="Pirintsos S."/>
            <person name="Studholme D.J."/>
            <person name="Pavlidis P."/>
            <person name="Sarris P.F."/>
        </authorList>
    </citation>
    <scope>NUCLEOTIDE SEQUENCE [LARGE SCALE GENOMIC DNA]</scope>
    <source>
        <strain evidence="6">cv. PFS-1207/04</strain>
    </source>
</reference>
<keyword evidence="4" id="KW-0472">Membrane</keyword>
<keyword evidence="6" id="KW-1185">Reference proteome</keyword>
<dbReference type="InterPro" id="IPR036419">
    <property type="entry name" value="Ribosomal_S3_C_sf"/>
</dbReference>
<evidence type="ECO:0000313" key="5">
    <source>
        <dbReference type="EMBL" id="KAF3593057.1"/>
    </source>
</evidence>
<evidence type="ECO:0000256" key="4">
    <source>
        <dbReference type="SAM" id="Phobius"/>
    </source>
</evidence>
<gene>
    <name evidence="5" type="ORF">DY000_02020505</name>
</gene>
<dbReference type="Proteomes" id="UP000266723">
    <property type="component" value="Unassembled WGS sequence"/>
</dbReference>
<keyword evidence="4" id="KW-1133">Transmembrane helix</keyword>
<dbReference type="EMBL" id="QGKV02000299">
    <property type="protein sequence ID" value="KAF3593057.1"/>
    <property type="molecule type" value="Genomic_DNA"/>
</dbReference>
<protein>
    <submittedName>
        <fullName evidence="5">Uncharacterized protein</fullName>
    </submittedName>
</protein>
<feature type="transmembrane region" description="Helical" evidence="4">
    <location>
        <begin position="255"/>
        <end position="277"/>
    </location>
</feature>
<evidence type="ECO:0000256" key="1">
    <source>
        <dbReference type="ARBA" id="ARBA00010761"/>
    </source>
</evidence>
<accession>A0ABQ7E7P0</accession>
<keyword evidence="2" id="KW-0689">Ribosomal protein</keyword>
<evidence type="ECO:0000313" key="6">
    <source>
        <dbReference type="Proteomes" id="UP000266723"/>
    </source>
</evidence>
<comment type="caution">
    <text evidence="5">The sequence shown here is derived from an EMBL/GenBank/DDBJ whole genome shotgun (WGS) entry which is preliminary data.</text>
</comment>
<sequence>MWLQPWNLRKQTMEEATVLWSTNQGGLLGIKVKVMLDWDSIRKLGPMTPLPDVIVITLEIYVEKSANGWASLIVRATELSLPAKRKTPPLIVITLEIYVIENIVWIPWLWWVQSMMSIIDVASTLEPEEADNGGGYSTLIVITLEIYVEKSANRWASLMVRATELSIPAKRKTPPLIVITLEIYVIENIVWIPWLCVPIVDQNWEKTMDCHSPGLRYTIVITLEIYVEKSANGWASLIVRATELSLPAKRKTPPLIVITLEIYVIENIVWIPWLWWVQSMMVKII</sequence>
<keyword evidence="4" id="KW-0812">Transmembrane</keyword>
<comment type="similarity">
    <text evidence="1">Belongs to the universal ribosomal protein uS3 family.</text>
</comment>
<dbReference type="Gene3D" id="3.30.1140.32">
    <property type="entry name" value="Ribosomal protein S3, C-terminal domain"/>
    <property type="match status" value="1"/>
</dbReference>
<proteinExistence type="inferred from homology"/>
<evidence type="ECO:0000256" key="3">
    <source>
        <dbReference type="ARBA" id="ARBA00023274"/>
    </source>
</evidence>
<feature type="transmembrane region" description="Helical" evidence="4">
    <location>
        <begin position="90"/>
        <end position="111"/>
    </location>
</feature>
<evidence type="ECO:0000256" key="2">
    <source>
        <dbReference type="ARBA" id="ARBA00022980"/>
    </source>
</evidence>
<name>A0ABQ7E7P0_BRACR</name>
<keyword evidence="3" id="KW-0687">Ribonucleoprotein</keyword>
<organism evidence="5 6">
    <name type="scientific">Brassica cretica</name>
    <name type="common">Mustard</name>
    <dbReference type="NCBI Taxonomy" id="69181"/>
    <lineage>
        <taxon>Eukaryota</taxon>
        <taxon>Viridiplantae</taxon>
        <taxon>Streptophyta</taxon>
        <taxon>Embryophyta</taxon>
        <taxon>Tracheophyta</taxon>
        <taxon>Spermatophyta</taxon>
        <taxon>Magnoliopsida</taxon>
        <taxon>eudicotyledons</taxon>
        <taxon>Gunneridae</taxon>
        <taxon>Pentapetalae</taxon>
        <taxon>rosids</taxon>
        <taxon>malvids</taxon>
        <taxon>Brassicales</taxon>
        <taxon>Brassicaceae</taxon>
        <taxon>Brassiceae</taxon>
        <taxon>Brassica</taxon>
    </lineage>
</organism>